<evidence type="ECO:0000259" key="2">
    <source>
        <dbReference type="Pfam" id="PF20516"/>
    </source>
</evidence>
<dbReference type="EMBL" id="MU839047">
    <property type="protein sequence ID" value="KAK1761906.1"/>
    <property type="molecule type" value="Genomic_DNA"/>
</dbReference>
<accession>A0AAJ0FAY8</accession>
<name>A0AAJ0FAY8_9PEZI</name>
<feature type="domain" description="PD-(D/E)XK nuclease-like" evidence="2">
    <location>
        <begin position="138"/>
        <end position="394"/>
    </location>
</feature>
<comment type="caution">
    <text evidence="3">The sequence shown here is derived from an EMBL/GenBank/DDBJ whole genome shotgun (WGS) entry which is preliminary data.</text>
</comment>
<feature type="compositionally biased region" description="Low complexity" evidence="1">
    <location>
        <begin position="49"/>
        <end position="69"/>
    </location>
</feature>
<dbReference type="GeneID" id="85313543"/>
<organism evidence="3 4">
    <name type="scientific">Phialemonium atrogriseum</name>
    <dbReference type="NCBI Taxonomy" id="1093897"/>
    <lineage>
        <taxon>Eukaryota</taxon>
        <taxon>Fungi</taxon>
        <taxon>Dikarya</taxon>
        <taxon>Ascomycota</taxon>
        <taxon>Pezizomycotina</taxon>
        <taxon>Sordariomycetes</taxon>
        <taxon>Sordariomycetidae</taxon>
        <taxon>Cephalothecales</taxon>
        <taxon>Cephalothecaceae</taxon>
        <taxon>Phialemonium</taxon>
    </lineage>
</organism>
<evidence type="ECO:0000313" key="3">
    <source>
        <dbReference type="EMBL" id="KAK1761906.1"/>
    </source>
</evidence>
<protein>
    <recommendedName>
        <fullName evidence="2">PD-(D/E)XK nuclease-like domain-containing protein</fullName>
    </recommendedName>
</protein>
<dbReference type="RefSeq" id="XP_060278119.1">
    <property type="nucleotide sequence ID" value="XM_060430356.1"/>
</dbReference>
<keyword evidence="4" id="KW-1185">Reference proteome</keyword>
<proteinExistence type="predicted"/>
<dbReference type="Pfam" id="PF20516">
    <property type="entry name" value="PDDEXK_12"/>
    <property type="match status" value="1"/>
</dbReference>
<dbReference type="Proteomes" id="UP001244011">
    <property type="component" value="Unassembled WGS sequence"/>
</dbReference>
<dbReference type="InterPro" id="IPR046797">
    <property type="entry name" value="PDDEXK_12"/>
</dbReference>
<sequence length="411" mass="44883">MSETDQASHGMPSPTSKRRRRSPVHDLLDDTEEQTPRPKRTANHFDMHSLSSQSRSQSQSHSQTSGASSPRKRLATMELGPEGIEVRPLTEANRALPDSLMELIADMEQIKSGISVISSSLRDAITLQPRIRLREINFAEPATRDPLGPTPAVDTVREIVSAATYSEASLQTEHGWNCAVHYPLIQLALGIRRRDEAPLVDFTSCTSAKIIKEYLPGQTSSKMVDFCILLSPHNIAQSDSQVPPNTPTPATFSRAAAAQAANAIDALRASLPCQSINHSDFGPLRRDPVAVSVETKRAGAGGEEARLQVGTWHAAQWKLLAGLVGDAGGDLAALPFLPAVIVTGHDWAFACTTREGRRTILWADCPFGSTRSVLGVYSIIYGIQYLARWSREIYLPWYLKNVLGLSSREEG</sequence>
<evidence type="ECO:0000256" key="1">
    <source>
        <dbReference type="SAM" id="MobiDB-lite"/>
    </source>
</evidence>
<reference evidence="3" key="1">
    <citation type="submission" date="2023-06" db="EMBL/GenBank/DDBJ databases">
        <title>Genome-scale phylogeny and comparative genomics of the fungal order Sordariales.</title>
        <authorList>
            <consortium name="Lawrence Berkeley National Laboratory"/>
            <person name="Hensen N."/>
            <person name="Bonometti L."/>
            <person name="Westerberg I."/>
            <person name="Brannstrom I.O."/>
            <person name="Guillou S."/>
            <person name="Cros-Aarteil S."/>
            <person name="Calhoun S."/>
            <person name="Haridas S."/>
            <person name="Kuo A."/>
            <person name="Mondo S."/>
            <person name="Pangilinan J."/>
            <person name="Riley R."/>
            <person name="Labutti K."/>
            <person name="Andreopoulos B."/>
            <person name="Lipzen A."/>
            <person name="Chen C."/>
            <person name="Yanf M."/>
            <person name="Daum C."/>
            <person name="Ng V."/>
            <person name="Clum A."/>
            <person name="Steindorff A."/>
            <person name="Ohm R."/>
            <person name="Martin F."/>
            <person name="Silar P."/>
            <person name="Natvig D."/>
            <person name="Lalanne C."/>
            <person name="Gautier V."/>
            <person name="Ament-Velasquez S.L."/>
            <person name="Kruys A."/>
            <person name="Hutchinson M.I."/>
            <person name="Powell A.J."/>
            <person name="Barry K."/>
            <person name="Miller A.N."/>
            <person name="Grigoriev I.V."/>
            <person name="Debuchy R."/>
            <person name="Gladieux P."/>
            <person name="Thoren M.H."/>
            <person name="Johannesson H."/>
        </authorList>
    </citation>
    <scope>NUCLEOTIDE SEQUENCE</scope>
    <source>
        <strain evidence="3">8032-3</strain>
    </source>
</reference>
<dbReference type="AlphaFoldDB" id="A0AAJ0FAY8"/>
<gene>
    <name evidence="3" type="ORF">QBC33DRAFT_564290</name>
</gene>
<feature type="region of interest" description="Disordered" evidence="1">
    <location>
        <begin position="1"/>
        <end position="74"/>
    </location>
</feature>
<evidence type="ECO:0000313" key="4">
    <source>
        <dbReference type="Proteomes" id="UP001244011"/>
    </source>
</evidence>